<proteinExistence type="predicted"/>
<evidence type="ECO:0000256" key="1">
    <source>
        <dbReference type="SAM" id="MobiDB-lite"/>
    </source>
</evidence>
<sequence length="169" mass="18458">MDTKGTDAQKQKKIRDLQALHDKAVQELDALLRKCIKQVEEGHGSPEAQKGRFDQVVMDARAATGQVTRPSGAGAEGEPMPRVKDEEPVQATMGHIIPYLEPRLEFQPFKLVPKGGRGPVAAPVAAQFNLGVRQTPTKDTCPAGPSKIPPKRHRARGEGDTPRKFPKLE</sequence>
<comment type="caution">
    <text evidence="2">The sequence shown here is derived from an EMBL/GenBank/DDBJ whole genome shotgun (WGS) entry which is preliminary data.</text>
</comment>
<feature type="region of interest" description="Disordered" evidence="1">
    <location>
        <begin position="131"/>
        <end position="169"/>
    </location>
</feature>
<keyword evidence="3" id="KW-1185">Reference proteome</keyword>
<feature type="compositionally biased region" description="Basic and acidic residues" evidence="1">
    <location>
        <begin position="40"/>
        <end position="53"/>
    </location>
</feature>
<feature type="region of interest" description="Disordered" evidence="1">
    <location>
        <begin position="40"/>
        <end position="86"/>
    </location>
</feature>
<evidence type="ECO:0000313" key="3">
    <source>
        <dbReference type="Proteomes" id="UP000766486"/>
    </source>
</evidence>
<dbReference type="Proteomes" id="UP000766486">
    <property type="component" value="Unassembled WGS sequence"/>
</dbReference>
<organism evidence="2 3">
    <name type="scientific">Bionectria ochroleuca</name>
    <name type="common">Gliocladium roseum</name>
    <dbReference type="NCBI Taxonomy" id="29856"/>
    <lineage>
        <taxon>Eukaryota</taxon>
        <taxon>Fungi</taxon>
        <taxon>Dikarya</taxon>
        <taxon>Ascomycota</taxon>
        <taxon>Pezizomycotina</taxon>
        <taxon>Sordariomycetes</taxon>
        <taxon>Hypocreomycetidae</taxon>
        <taxon>Hypocreales</taxon>
        <taxon>Bionectriaceae</taxon>
        <taxon>Clonostachys</taxon>
    </lineage>
</organism>
<accession>A0ABY6V2E8</accession>
<evidence type="ECO:0000313" key="2">
    <source>
        <dbReference type="EMBL" id="VUC37922.1"/>
    </source>
</evidence>
<reference evidence="2 3" key="1">
    <citation type="submission" date="2019-06" db="EMBL/GenBank/DDBJ databases">
        <authorList>
            <person name="Broberg M."/>
        </authorList>
    </citation>
    <scope>NUCLEOTIDE SEQUENCE [LARGE SCALE GENOMIC DNA]</scope>
</reference>
<name>A0ABY6V2E8_BIOOC</name>
<gene>
    <name evidence="2" type="ORF">CLO192961_LOCUS487550</name>
</gene>
<dbReference type="EMBL" id="CABFNS010001077">
    <property type="protein sequence ID" value="VUC37922.1"/>
    <property type="molecule type" value="Genomic_DNA"/>
</dbReference>
<protein>
    <submittedName>
        <fullName evidence="2">Uncharacterized protein</fullName>
    </submittedName>
</protein>
<feature type="compositionally biased region" description="Basic and acidic residues" evidence="1">
    <location>
        <begin position="156"/>
        <end position="169"/>
    </location>
</feature>